<evidence type="ECO:0000256" key="12">
    <source>
        <dbReference type="RuleBase" id="RU361169"/>
    </source>
</evidence>
<keyword evidence="9 12" id="KW-0326">Glycosidase</keyword>
<dbReference type="InterPro" id="IPR000743">
    <property type="entry name" value="Glyco_hydro_28"/>
</dbReference>
<sequence>MRCSIVAALLALAPLLSIASAQLSGRVGPLTSICKKTTICNVLDYGAKADGVTDIGPAILSAFTNCVLKNNASTLYVPPGNYAMATWVTLRNGNTWAFQMDGIITRTGTAGGHMIIVQGGSDFEMFSKTRAGAFQGAGVDFHKQGLHIYGPRILRIVKVANFCLHDLGFFDSPAFHVILDNVSNGQVYNVLIRGHDEGGLDGLDVTCNNCHIQNIQVTNRDECVCVKSPSSNLLIEDVFCNQSGGMSMGSFNGSTAVENVYMRNIVSYYSTQFLMIKTYPNGNGYVRNCRFENFRGFTNAYALQITQYWQNSGANLAQDLSGVQLSNLTFTNWVGVSTDANSRAPVFLSCSTPNPCVQINVGADVLFWDPSHAMTAYKCVSAYGTGVPCFPALAAGKTPASYVAQTTTVKTVPAGWAQSTVPTGALASGFPLTSPIPVEPLPWPQLHFPAC</sequence>
<evidence type="ECO:0000256" key="11">
    <source>
        <dbReference type="ARBA" id="ARBA00023326"/>
    </source>
</evidence>
<evidence type="ECO:0000256" key="2">
    <source>
        <dbReference type="ARBA" id="ARBA00008834"/>
    </source>
</evidence>
<dbReference type="GO" id="GO:0004650">
    <property type="term" value="F:polygalacturonase activity"/>
    <property type="evidence" value="ECO:0007669"/>
    <property type="project" value="InterPro"/>
</dbReference>
<evidence type="ECO:0000313" key="16">
    <source>
        <dbReference type="Proteomes" id="UP000070544"/>
    </source>
</evidence>
<accession>A0A139A7H4</accession>
<feature type="domain" description="Rhamnogalacturonase A/B/Epimerase-like pectate lyase" evidence="14">
    <location>
        <begin position="40"/>
        <end position="88"/>
    </location>
</feature>
<comment type="subcellular location">
    <subcellularLocation>
        <location evidence="1">Secreted</location>
    </subcellularLocation>
</comment>
<dbReference type="Pfam" id="PF12708">
    <property type="entry name" value="Pect-lyase_RHGA_epim"/>
    <property type="match status" value="1"/>
</dbReference>
<keyword evidence="8" id="KW-0119">Carbohydrate metabolism</keyword>
<protein>
    <submittedName>
        <fullName evidence="15">Glycoside hydrolase family 28 protein</fullName>
    </submittedName>
</protein>
<keyword evidence="6" id="KW-1015">Disulfide bond</keyword>
<reference evidence="15 16" key="1">
    <citation type="journal article" date="2015" name="Genome Biol. Evol.">
        <title>Phylogenomic analyses indicate that early fungi evolved digesting cell walls of algal ancestors of land plants.</title>
        <authorList>
            <person name="Chang Y."/>
            <person name="Wang S."/>
            <person name="Sekimoto S."/>
            <person name="Aerts A.L."/>
            <person name="Choi C."/>
            <person name="Clum A."/>
            <person name="LaButti K.M."/>
            <person name="Lindquist E.A."/>
            <person name="Yee Ngan C."/>
            <person name="Ohm R.A."/>
            <person name="Salamov A.A."/>
            <person name="Grigoriev I.V."/>
            <person name="Spatafora J.W."/>
            <person name="Berbee M.L."/>
        </authorList>
    </citation>
    <scope>NUCLEOTIDE SEQUENCE [LARGE SCALE GENOMIC DNA]</scope>
    <source>
        <strain evidence="15 16">JEL478</strain>
    </source>
</reference>
<feature type="chain" id="PRO_5007295987" evidence="13">
    <location>
        <begin position="22"/>
        <end position="451"/>
    </location>
</feature>
<dbReference type="GO" id="GO:0071555">
    <property type="term" value="P:cell wall organization"/>
    <property type="evidence" value="ECO:0007669"/>
    <property type="project" value="UniProtKB-KW"/>
</dbReference>
<dbReference type="AlphaFoldDB" id="A0A139A7H4"/>
<evidence type="ECO:0000256" key="10">
    <source>
        <dbReference type="ARBA" id="ARBA00023316"/>
    </source>
</evidence>
<dbReference type="PANTHER" id="PTHR31736">
    <property type="match status" value="1"/>
</dbReference>
<keyword evidence="4 13" id="KW-0732">Signal</keyword>
<feature type="signal peptide" evidence="13">
    <location>
        <begin position="1"/>
        <end position="21"/>
    </location>
</feature>
<dbReference type="GO" id="GO:0000272">
    <property type="term" value="P:polysaccharide catabolic process"/>
    <property type="evidence" value="ECO:0007669"/>
    <property type="project" value="UniProtKB-KW"/>
</dbReference>
<keyword evidence="5 12" id="KW-0378">Hydrolase</keyword>
<keyword evidence="7" id="KW-0325">Glycoprotein</keyword>
<dbReference type="InterPro" id="IPR024535">
    <property type="entry name" value="RHGA/B-epi-like_pectate_lyase"/>
</dbReference>
<dbReference type="Proteomes" id="UP000070544">
    <property type="component" value="Unassembled WGS sequence"/>
</dbReference>
<gene>
    <name evidence="15" type="ORF">M427DRAFT_393758</name>
</gene>
<evidence type="ECO:0000256" key="5">
    <source>
        <dbReference type="ARBA" id="ARBA00022801"/>
    </source>
</evidence>
<dbReference type="GO" id="GO:0046576">
    <property type="term" value="F:rhamnogalacturonan alpha-L-rhamnopyranosyl-(1-&gt;4)-alpha-D-galactopyranosyluronide lyase activity"/>
    <property type="evidence" value="ECO:0007669"/>
    <property type="project" value="UniProtKB-ARBA"/>
</dbReference>
<evidence type="ECO:0000256" key="4">
    <source>
        <dbReference type="ARBA" id="ARBA00022729"/>
    </source>
</evidence>
<dbReference type="STRING" id="1344416.A0A139A7H4"/>
<evidence type="ECO:0000256" key="7">
    <source>
        <dbReference type="ARBA" id="ARBA00023180"/>
    </source>
</evidence>
<dbReference type="OMA" id="NMMLIKS"/>
<keyword evidence="3" id="KW-0964">Secreted</keyword>
<dbReference type="InterPro" id="IPR012334">
    <property type="entry name" value="Pectin_lyas_fold"/>
</dbReference>
<dbReference type="Pfam" id="PF00295">
    <property type="entry name" value="Glyco_hydro_28"/>
    <property type="match status" value="1"/>
</dbReference>
<dbReference type="PANTHER" id="PTHR31736:SF19">
    <property type="entry name" value="PECTIN LYASE SUPERFAMILY PROTEIN-RELATED"/>
    <property type="match status" value="1"/>
</dbReference>
<evidence type="ECO:0000256" key="6">
    <source>
        <dbReference type="ARBA" id="ARBA00023157"/>
    </source>
</evidence>
<comment type="similarity">
    <text evidence="2 12">Belongs to the glycosyl hydrolase 28 family.</text>
</comment>
<dbReference type="SUPFAM" id="SSF51126">
    <property type="entry name" value="Pectin lyase-like"/>
    <property type="match status" value="1"/>
</dbReference>
<organism evidence="15 16">
    <name type="scientific">Gonapodya prolifera (strain JEL478)</name>
    <name type="common">Monoblepharis prolifera</name>
    <dbReference type="NCBI Taxonomy" id="1344416"/>
    <lineage>
        <taxon>Eukaryota</taxon>
        <taxon>Fungi</taxon>
        <taxon>Fungi incertae sedis</taxon>
        <taxon>Chytridiomycota</taxon>
        <taxon>Chytridiomycota incertae sedis</taxon>
        <taxon>Monoblepharidomycetes</taxon>
        <taxon>Monoblepharidales</taxon>
        <taxon>Gonapodyaceae</taxon>
        <taxon>Gonapodya</taxon>
    </lineage>
</organism>
<proteinExistence type="inferred from homology"/>
<evidence type="ECO:0000313" key="15">
    <source>
        <dbReference type="EMBL" id="KXS12639.1"/>
    </source>
</evidence>
<name>A0A139A7H4_GONPJ</name>
<keyword evidence="10" id="KW-0961">Cell wall biogenesis/degradation</keyword>
<dbReference type="GO" id="GO:0005576">
    <property type="term" value="C:extracellular region"/>
    <property type="evidence" value="ECO:0007669"/>
    <property type="project" value="UniProtKB-SubCell"/>
</dbReference>
<dbReference type="EMBL" id="KQ965786">
    <property type="protein sequence ID" value="KXS12639.1"/>
    <property type="molecule type" value="Genomic_DNA"/>
</dbReference>
<evidence type="ECO:0000256" key="3">
    <source>
        <dbReference type="ARBA" id="ARBA00022525"/>
    </source>
</evidence>
<dbReference type="OrthoDB" id="2268901at2759"/>
<keyword evidence="16" id="KW-1185">Reference proteome</keyword>
<evidence type="ECO:0000256" key="9">
    <source>
        <dbReference type="ARBA" id="ARBA00023295"/>
    </source>
</evidence>
<evidence type="ECO:0000259" key="14">
    <source>
        <dbReference type="Pfam" id="PF12708"/>
    </source>
</evidence>
<evidence type="ECO:0000256" key="8">
    <source>
        <dbReference type="ARBA" id="ARBA00023277"/>
    </source>
</evidence>
<evidence type="ECO:0000256" key="13">
    <source>
        <dbReference type="SAM" id="SignalP"/>
    </source>
</evidence>
<dbReference type="InterPro" id="IPR011050">
    <property type="entry name" value="Pectin_lyase_fold/virulence"/>
</dbReference>
<keyword evidence="11" id="KW-0624">Polysaccharide degradation</keyword>
<dbReference type="Gene3D" id="2.160.20.10">
    <property type="entry name" value="Single-stranded right-handed beta-helix, Pectin lyase-like"/>
    <property type="match status" value="1"/>
</dbReference>
<evidence type="ECO:0000256" key="1">
    <source>
        <dbReference type="ARBA" id="ARBA00004613"/>
    </source>
</evidence>